<evidence type="ECO:0000256" key="3">
    <source>
        <dbReference type="ARBA" id="ARBA00022729"/>
    </source>
</evidence>
<dbReference type="InterPro" id="IPR000169">
    <property type="entry name" value="Pept_cys_AS"/>
</dbReference>
<keyword evidence="2" id="KW-0645">Protease</keyword>
<dbReference type="GO" id="GO:0051603">
    <property type="term" value="P:proteolysis involved in protein catabolic process"/>
    <property type="evidence" value="ECO:0000318"/>
    <property type="project" value="GO_Central"/>
</dbReference>
<dbReference type="OMA" id="DEKIPYW"/>
<reference evidence="10 11" key="1">
    <citation type="journal article" date="2008" name="Nature">
        <title>The genome of the choanoflagellate Monosiga brevicollis and the origin of metazoans.</title>
        <authorList>
            <consortium name="JGI Sequencing"/>
            <person name="King N."/>
            <person name="Westbrook M.J."/>
            <person name="Young S.L."/>
            <person name="Kuo A."/>
            <person name="Abedin M."/>
            <person name="Chapman J."/>
            <person name="Fairclough S."/>
            <person name="Hellsten U."/>
            <person name="Isogai Y."/>
            <person name="Letunic I."/>
            <person name="Marr M."/>
            <person name="Pincus D."/>
            <person name="Putnam N."/>
            <person name="Rokas A."/>
            <person name="Wright K.J."/>
            <person name="Zuzow R."/>
            <person name="Dirks W."/>
            <person name="Good M."/>
            <person name="Goodstein D."/>
            <person name="Lemons D."/>
            <person name="Li W."/>
            <person name="Lyons J.B."/>
            <person name="Morris A."/>
            <person name="Nichols S."/>
            <person name="Richter D.J."/>
            <person name="Salamov A."/>
            <person name="Bork P."/>
            <person name="Lim W.A."/>
            <person name="Manning G."/>
            <person name="Miller W.T."/>
            <person name="McGinnis W."/>
            <person name="Shapiro H."/>
            <person name="Tjian R."/>
            <person name="Grigoriev I.V."/>
            <person name="Rokhsar D."/>
        </authorList>
    </citation>
    <scope>NUCLEOTIDE SEQUENCE [LARGE SCALE GENOMIC DNA]</scope>
    <source>
        <strain evidence="11">MX1 / ATCC 50154</strain>
    </source>
</reference>
<dbReference type="MEROPS" id="C01.060"/>
<dbReference type="RefSeq" id="XP_001750823.1">
    <property type="nucleotide sequence ID" value="XM_001750771.1"/>
</dbReference>
<dbReference type="PROSITE" id="PS00639">
    <property type="entry name" value="THIOL_PROTEASE_HIS"/>
    <property type="match status" value="1"/>
</dbReference>
<evidence type="ECO:0000256" key="7">
    <source>
        <dbReference type="ARBA" id="ARBA00023157"/>
    </source>
</evidence>
<evidence type="ECO:0000256" key="8">
    <source>
        <dbReference type="SAM" id="SignalP"/>
    </source>
</evidence>
<dbReference type="InterPro" id="IPR025660">
    <property type="entry name" value="Pept_his_AS"/>
</dbReference>
<dbReference type="FunFam" id="3.90.70.10:FF:000031">
    <property type="entry name" value="Cathepsin B"/>
    <property type="match status" value="1"/>
</dbReference>
<accession>A9VDM7</accession>
<keyword evidence="4" id="KW-0378">Hydrolase</keyword>
<dbReference type="InParanoid" id="A9VDM7"/>
<evidence type="ECO:0000313" key="10">
    <source>
        <dbReference type="EMBL" id="EDQ84327.1"/>
    </source>
</evidence>
<protein>
    <recommendedName>
        <fullName evidence="9">Peptidase C1A papain C-terminal domain-containing protein</fullName>
    </recommendedName>
</protein>
<organism evidence="10 11">
    <name type="scientific">Monosiga brevicollis</name>
    <name type="common">Choanoflagellate</name>
    <dbReference type="NCBI Taxonomy" id="81824"/>
    <lineage>
        <taxon>Eukaryota</taxon>
        <taxon>Choanoflagellata</taxon>
        <taxon>Craspedida</taxon>
        <taxon>Salpingoecidae</taxon>
        <taxon>Monosiga</taxon>
    </lineage>
</organism>
<dbReference type="PRINTS" id="PR00705">
    <property type="entry name" value="PAPAIN"/>
</dbReference>
<dbReference type="InterPro" id="IPR038765">
    <property type="entry name" value="Papain-like_cys_pep_sf"/>
</dbReference>
<dbReference type="CDD" id="cd02620">
    <property type="entry name" value="Peptidase_C1A_CathepsinB"/>
    <property type="match status" value="1"/>
</dbReference>
<evidence type="ECO:0000256" key="6">
    <source>
        <dbReference type="ARBA" id="ARBA00023145"/>
    </source>
</evidence>
<dbReference type="PROSITE" id="PS00139">
    <property type="entry name" value="THIOL_PROTEASE_CYS"/>
    <property type="match status" value="1"/>
</dbReference>
<keyword evidence="5" id="KW-0788">Thiol protease</keyword>
<dbReference type="Gene3D" id="3.90.70.10">
    <property type="entry name" value="Cysteine proteinases"/>
    <property type="match status" value="1"/>
</dbReference>
<dbReference type="Pfam" id="PF00112">
    <property type="entry name" value="Peptidase_C1"/>
    <property type="match status" value="1"/>
</dbReference>
<dbReference type="EMBL" id="CH991589">
    <property type="protein sequence ID" value="EDQ84327.1"/>
    <property type="molecule type" value="Genomic_DNA"/>
</dbReference>
<sequence length="341" mass="36435">MAATKMALMMLMAMAAASLAQPLIEAHLHIATRHEQVAAEVNQAQTSWTAGVNSRFARATDDFIKSQMGVLEGGPQLPEKDIAVLADLPTAFDSREQWGSTCPSTKEIRDQAACGSCWAFGAVESMTDRICIASKGSLRPHISAQDLMTCCLFTCGSGCSGGYPSAAWSWFKTTGIVTGGNYNSSQGCQPYSLPNCDHHVSGQYPACSGEGPTPACKKSCEAGYNNTYSNDKHFGATAYSVAGEADKIATEIMTNGPVEGAFTVYEDLLTYKSGVYQHTTGQVLGGHAIKIIGWGVESGVDYWWVANSWNNDWGDNGFFKIKKGVDECGIESQIVAGMPKL</sequence>
<evidence type="ECO:0000259" key="9">
    <source>
        <dbReference type="SMART" id="SM00645"/>
    </source>
</evidence>
<dbReference type="STRING" id="81824.A9VDM7"/>
<keyword evidence="6" id="KW-0865">Zymogen</keyword>
<proteinExistence type="inferred from homology"/>
<dbReference type="GO" id="GO:0005764">
    <property type="term" value="C:lysosome"/>
    <property type="evidence" value="ECO:0000318"/>
    <property type="project" value="GO_Central"/>
</dbReference>
<dbReference type="SUPFAM" id="SSF54001">
    <property type="entry name" value="Cysteine proteinases"/>
    <property type="match status" value="1"/>
</dbReference>
<evidence type="ECO:0000256" key="2">
    <source>
        <dbReference type="ARBA" id="ARBA00022670"/>
    </source>
</evidence>
<dbReference type="KEGG" id="mbr:MONBRDRAFT_39307"/>
<dbReference type="InterPro" id="IPR000668">
    <property type="entry name" value="Peptidase_C1A_C"/>
</dbReference>
<comment type="similarity">
    <text evidence="1">Belongs to the peptidase C1 family.</text>
</comment>
<dbReference type="Proteomes" id="UP000001357">
    <property type="component" value="Unassembled WGS sequence"/>
</dbReference>
<evidence type="ECO:0000313" key="11">
    <source>
        <dbReference type="Proteomes" id="UP000001357"/>
    </source>
</evidence>
<dbReference type="PANTHER" id="PTHR12411">
    <property type="entry name" value="CYSTEINE PROTEASE FAMILY C1-RELATED"/>
    <property type="match status" value="1"/>
</dbReference>
<dbReference type="eggNOG" id="KOG1543">
    <property type="taxonomic scope" value="Eukaryota"/>
</dbReference>
<keyword evidence="3 8" id="KW-0732">Signal</keyword>
<feature type="chain" id="PRO_5018550184" description="Peptidase C1A papain C-terminal domain-containing protein" evidence="8">
    <location>
        <begin position="21"/>
        <end position="341"/>
    </location>
</feature>
<dbReference type="FunCoup" id="A9VDM7">
    <property type="interactions" value="489"/>
</dbReference>
<dbReference type="GeneID" id="5896096"/>
<evidence type="ECO:0000256" key="1">
    <source>
        <dbReference type="ARBA" id="ARBA00008455"/>
    </source>
</evidence>
<gene>
    <name evidence="10" type="ORF">MONBRDRAFT_39307</name>
</gene>
<dbReference type="AlphaFoldDB" id="A9VDM7"/>
<evidence type="ECO:0000256" key="5">
    <source>
        <dbReference type="ARBA" id="ARBA00022807"/>
    </source>
</evidence>
<feature type="signal peptide" evidence="8">
    <location>
        <begin position="1"/>
        <end position="20"/>
    </location>
</feature>
<keyword evidence="7" id="KW-1015">Disulfide bond</keyword>
<keyword evidence="11" id="KW-1185">Reference proteome</keyword>
<dbReference type="SMART" id="SM00645">
    <property type="entry name" value="Pept_C1"/>
    <property type="match status" value="1"/>
</dbReference>
<dbReference type="GO" id="GO:0005615">
    <property type="term" value="C:extracellular space"/>
    <property type="evidence" value="ECO:0000318"/>
    <property type="project" value="GO_Central"/>
</dbReference>
<feature type="domain" description="Peptidase C1A papain C-terminal" evidence="9">
    <location>
        <begin position="88"/>
        <end position="338"/>
    </location>
</feature>
<dbReference type="GO" id="GO:0004197">
    <property type="term" value="F:cysteine-type endopeptidase activity"/>
    <property type="evidence" value="ECO:0000318"/>
    <property type="project" value="GO_Central"/>
</dbReference>
<dbReference type="InterPro" id="IPR013128">
    <property type="entry name" value="Peptidase_C1A"/>
</dbReference>
<evidence type="ECO:0000256" key="4">
    <source>
        <dbReference type="ARBA" id="ARBA00022801"/>
    </source>
</evidence>
<name>A9VDM7_MONBE</name>